<comment type="caution">
    <text evidence="1">The sequence shown here is derived from an EMBL/GenBank/DDBJ whole genome shotgun (WGS) entry which is preliminary data.</text>
</comment>
<evidence type="ECO:0000313" key="1">
    <source>
        <dbReference type="EMBL" id="KAA5536754.1"/>
    </source>
</evidence>
<name>A0A5M6CNP3_9BACT</name>
<reference evidence="1 2" key="1">
    <citation type="submission" date="2019-09" db="EMBL/GenBank/DDBJ databases">
        <title>Genome sequence and assembly of Taibaiella sp.</title>
        <authorList>
            <person name="Chhetri G."/>
        </authorList>
    </citation>
    <scope>NUCLEOTIDE SEQUENCE [LARGE SCALE GENOMIC DNA]</scope>
    <source>
        <strain evidence="1 2">KVB11</strain>
    </source>
</reference>
<protein>
    <recommendedName>
        <fullName evidence="3">Outer membrane protein beta-barrel domain-containing protein</fullName>
    </recommendedName>
</protein>
<proteinExistence type="predicted"/>
<dbReference type="PROSITE" id="PS51257">
    <property type="entry name" value="PROKAR_LIPOPROTEIN"/>
    <property type="match status" value="1"/>
</dbReference>
<organism evidence="1 2">
    <name type="scientific">Taibaiella lutea</name>
    <dbReference type="NCBI Taxonomy" id="2608001"/>
    <lineage>
        <taxon>Bacteria</taxon>
        <taxon>Pseudomonadati</taxon>
        <taxon>Bacteroidota</taxon>
        <taxon>Chitinophagia</taxon>
        <taxon>Chitinophagales</taxon>
        <taxon>Chitinophagaceae</taxon>
        <taxon>Taibaiella</taxon>
    </lineage>
</organism>
<evidence type="ECO:0008006" key="3">
    <source>
        <dbReference type="Google" id="ProtNLM"/>
    </source>
</evidence>
<dbReference type="RefSeq" id="WP_150031331.1">
    <property type="nucleotide sequence ID" value="NZ_VWSH01000001.1"/>
</dbReference>
<dbReference type="Proteomes" id="UP000323632">
    <property type="component" value="Unassembled WGS sequence"/>
</dbReference>
<dbReference type="AlphaFoldDB" id="A0A5M6CNP3"/>
<dbReference type="EMBL" id="VWSH01000001">
    <property type="protein sequence ID" value="KAA5536754.1"/>
    <property type="molecule type" value="Genomic_DNA"/>
</dbReference>
<gene>
    <name evidence="1" type="ORF">F0919_03535</name>
</gene>
<evidence type="ECO:0000313" key="2">
    <source>
        <dbReference type="Proteomes" id="UP000323632"/>
    </source>
</evidence>
<keyword evidence="2" id="KW-1185">Reference proteome</keyword>
<sequence length="274" mass="30545">MNRKLLQGFILLLLIIGISSCQQKMYFPDRANSPGLTKALEAKATFSMKPQANDNSEENSSVGSSIDLAFSPVNHFGIIASYRWINDRVIHENDGGGFWGIEQIGGRFNGKRWEIGVGYYDTIGSKGFVEAYGGYGNGSLNRVGITNPQYNYDTKYNRFFIQPALGFKLGNYFTLSGGFRTAFLTFYDFKAPDPQLKYEIGNSGKDVTAPIYVFFEPFFNFEGGYKFFKGNIQVGAANQINNAKIAGNFPVYISIGMTFTFRLNSLIKAVSDFI</sequence>
<accession>A0A5M6CNP3</accession>